<accession>A0ACA6AVG4</accession>
<evidence type="ECO:0000313" key="1">
    <source>
        <dbReference type="EMBL" id="AAZ68277.1"/>
    </source>
</evidence>
<protein>
    <submittedName>
        <fullName evidence="1">Uncharacterized protein</fullName>
    </submittedName>
</protein>
<evidence type="ECO:0000313" key="2">
    <source>
        <dbReference type="Proteomes" id="UP000000435"/>
    </source>
</evidence>
<proteinExistence type="predicted"/>
<keyword evidence="2" id="KW-1185">Reference proteome</keyword>
<organism evidence="1 2">
    <name type="scientific">Ehrlichia canis (strain Jake)</name>
    <dbReference type="NCBI Taxonomy" id="269484"/>
    <lineage>
        <taxon>Bacteria</taxon>
        <taxon>Pseudomonadati</taxon>
        <taxon>Pseudomonadota</taxon>
        <taxon>Alphaproteobacteria</taxon>
        <taxon>Rickettsiales</taxon>
        <taxon>Anaplasmataceae</taxon>
        <taxon>Ehrlichia</taxon>
    </lineage>
</organism>
<dbReference type="EMBL" id="CP000107">
    <property type="protein sequence ID" value="AAZ68277.1"/>
    <property type="molecule type" value="Genomic_DNA"/>
</dbReference>
<gene>
    <name evidence="1" type="ordered locus">Ecaj_0228</name>
</gene>
<dbReference type="Proteomes" id="UP000000435">
    <property type="component" value="Chromosome"/>
</dbReference>
<name>A0ACA6AVG4_EHRCJ</name>
<reference evidence="2" key="1">
    <citation type="journal article" date="2006" name="J. Bacteriol.">
        <title>The genome of the obligately intracellular bacterium Ehrlichia canis reveals themes of complex membrane structure and immune evasion strategies.</title>
        <authorList>
            <person name="Mavromatis K."/>
            <person name="Doyle C.K."/>
            <person name="Lykidis A."/>
            <person name="Ivanova N."/>
            <person name="Francino M.P."/>
            <person name="Chain P."/>
            <person name="Shin M."/>
            <person name="Malfatti S."/>
            <person name="Larimer F."/>
            <person name="Copeland A."/>
            <person name="Detter J.C."/>
            <person name="Land M."/>
            <person name="Richardson P.M."/>
            <person name="Yu X.J."/>
            <person name="Walker D.H."/>
            <person name="McBride J.W."/>
            <person name="Kyrpides N.C."/>
        </authorList>
    </citation>
    <scope>NUCLEOTIDE SEQUENCE [LARGE SCALE GENOMIC DNA]</scope>
    <source>
        <strain evidence="2">Jake</strain>
    </source>
</reference>
<sequence>MYDIITISIALTALFILFISMLIIIFLCSRKNNKIAKSEIFQQYFSSVSAEDMPKLMLSTSDDEKNDITNSDIITGTTFLTDLHRTDITIQDQQTDRNAIENMSLSYIHSQQQDQFTDIHSSYLSNINVHYAQKSNLNLSNRIHGAAILNNIFSKIDTDIAIQQNIIHELVTHFHQGGYLSTSYNIINNIFNPNIKVRYDYVIQGMNTTTSLHLINNHTITQEIENDIIVTHINDIDNTDAPKYKIKSQLTFSMLSTPNDIYSPISYKNIKLTLHLPEDMKQYVTKTKPVKRYNKNIKNAILIEKSHDKVVYQLPNFTSYNILQHCRQSLQNVQSTTVAHPYHKK</sequence>